<dbReference type="EMBL" id="SHKY01000001">
    <property type="protein sequence ID" value="RZU51570.1"/>
    <property type="molecule type" value="Genomic_DNA"/>
</dbReference>
<protein>
    <recommendedName>
        <fullName evidence="5">Hydrolytic protein</fullName>
    </recommendedName>
</protein>
<comment type="caution">
    <text evidence="3">The sequence shown here is derived from an EMBL/GenBank/DDBJ whole genome shotgun (WGS) entry which is preliminary data.</text>
</comment>
<keyword evidence="4" id="KW-1185">Reference proteome</keyword>
<evidence type="ECO:0000256" key="2">
    <source>
        <dbReference type="SAM" id="Phobius"/>
    </source>
</evidence>
<sequence length="463" mass="48022">MWAPQCCGASSGAARAALWGRPVRPAGYPRERPVDSAAAAHFSAMGVSVSLSAESLEVVPGEEAVCAVTVRNTGTVIDQVTVDVVGPAAAWSVVEPPTVNLYPGDVGEVRVYLRPPRASQPGAGPVRYGVRATSLEDPRGSATAEGVVEIAPFTELRVRLVPQISRGSRKGKHKVDVSNLGNVAVGTQIGAVDPDDALTFDVPRPAVVASPGVVTQAKLTAVPRSKFWTGQQQVKPFQVVVQPERGPASTVEGTFEQDPIVPRWAAATAIAALALAVVLAGLWFVLVKPAVKSAATEAAATEASKAAAVSASDTGNGSSSGTASDVTPSPSASTLAKPPKKAEPGSPGNPLLAPISFRIQTNAKPSNKFSPFVSPDQPKNKPLDVTDLQLQNPASDSGFLEIRRGDDIIYASGLDNFRDLPQAYVTPVRYAKGQQVTVAIKCSNPAPEKRPCTAAVTVVGRTA</sequence>
<name>A0A4Q7ZKU8_9ACTN</name>
<evidence type="ECO:0000256" key="1">
    <source>
        <dbReference type="SAM" id="MobiDB-lite"/>
    </source>
</evidence>
<keyword evidence="2" id="KW-0812">Transmembrane</keyword>
<organism evidence="3 4">
    <name type="scientific">Krasilnikovia cinnamomea</name>
    <dbReference type="NCBI Taxonomy" id="349313"/>
    <lineage>
        <taxon>Bacteria</taxon>
        <taxon>Bacillati</taxon>
        <taxon>Actinomycetota</taxon>
        <taxon>Actinomycetes</taxon>
        <taxon>Micromonosporales</taxon>
        <taxon>Micromonosporaceae</taxon>
        <taxon>Krasilnikovia</taxon>
    </lineage>
</organism>
<accession>A0A4Q7ZKU8</accession>
<feature type="region of interest" description="Disordered" evidence="1">
    <location>
        <begin position="307"/>
        <end position="353"/>
    </location>
</feature>
<keyword evidence="2" id="KW-1133">Transmembrane helix</keyword>
<keyword evidence="2" id="KW-0472">Membrane</keyword>
<dbReference type="AlphaFoldDB" id="A0A4Q7ZKU8"/>
<evidence type="ECO:0000313" key="4">
    <source>
        <dbReference type="Proteomes" id="UP000292564"/>
    </source>
</evidence>
<dbReference type="Proteomes" id="UP000292564">
    <property type="component" value="Unassembled WGS sequence"/>
</dbReference>
<evidence type="ECO:0008006" key="5">
    <source>
        <dbReference type="Google" id="ProtNLM"/>
    </source>
</evidence>
<proteinExistence type="predicted"/>
<feature type="transmembrane region" description="Helical" evidence="2">
    <location>
        <begin position="264"/>
        <end position="286"/>
    </location>
</feature>
<reference evidence="3 4" key="1">
    <citation type="submission" date="2019-02" db="EMBL/GenBank/DDBJ databases">
        <title>Sequencing the genomes of 1000 actinobacteria strains.</title>
        <authorList>
            <person name="Klenk H.-P."/>
        </authorList>
    </citation>
    <scope>NUCLEOTIDE SEQUENCE [LARGE SCALE GENOMIC DNA]</scope>
    <source>
        <strain evidence="3 4">DSM 45162</strain>
    </source>
</reference>
<feature type="compositionally biased region" description="Polar residues" evidence="1">
    <location>
        <begin position="313"/>
        <end position="334"/>
    </location>
</feature>
<gene>
    <name evidence="3" type="ORF">EV385_3400</name>
</gene>
<evidence type="ECO:0000313" key="3">
    <source>
        <dbReference type="EMBL" id="RZU51570.1"/>
    </source>
</evidence>